<dbReference type="InterPro" id="IPR029787">
    <property type="entry name" value="Nucleotide_cyclase"/>
</dbReference>
<dbReference type="PANTHER" id="PTHR11920:SF495">
    <property type="entry name" value="RECEPTOR-TYPE GUANYLATE CYCLASE GCY-7"/>
    <property type="match status" value="1"/>
</dbReference>
<dbReference type="InterPro" id="IPR011645">
    <property type="entry name" value="HNOB_dom_associated"/>
</dbReference>
<evidence type="ECO:0000256" key="6">
    <source>
        <dbReference type="ARBA" id="ARBA00022729"/>
    </source>
</evidence>
<dbReference type="SUPFAM" id="SSF53822">
    <property type="entry name" value="Periplasmic binding protein-like I"/>
    <property type="match status" value="1"/>
</dbReference>
<keyword evidence="6 18" id="KW-0732">Signal</keyword>
<keyword evidence="21" id="KW-1185">Reference proteome</keyword>
<reference evidence="22" key="1">
    <citation type="submission" date="2024-02" db="UniProtKB">
        <authorList>
            <consortium name="WormBaseParasite"/>
        </authorList>
    </citation>
    <scope>IDENTIFICATION</scope>
</reference>
<evidence type="ECO:0000256" key="18">
    <source>
        <dbReference type="SAM" id="SignalP"/>
    </source>
</evidence>
<dbReference type="EC" id="4.6.1.2" evidence="3 15"/>
<dbReference type="Gene3D" id="1.10.510.10">
    <property type="entry name" value="Transferase(Phosphotransferase) domain 1"/>
    <property type="match status" value="1"/>
</dbReference>
<evidence type="ECO:0000256" key="4">
    <source>
        <dbReference type="ARBA" id="ARBA00022475"/>
    </source>
</evidence>
<dbReference type="InterPro" id="IPR011009">
    <property type="entry name" value="Kinase-like_dom_sf"/>
</dbReference>
<evidence type="ECO:0000259" key="19">
    <source>
        <dbReference type="PROSITE" id="PS50011"/>
    </source>
</evidence>
<dbReference type="AlphaFoldDB" id="A0AAF3EJN0"/>
<dbReference type="Pfam" id="PF01094">
    <property type="entry name" value="ANF_receptor"/>
    <property type="match status" value="1"/>
</dbReference>
<evidence type="ECO:0000256" key="12">
    <source>
        <dbReference type="ARBA" id="ARBA00023239"/>
    </source>
</evidence>
<keyword evidence="5 17" id="KW-0812">Transmembrane</keyword>
<sequence>MLQRITILFLSIILLKALEAIWCGGEWTGRCPKFHVCLQANPKHYASHKCIEHEKNEKYPTCILGTCQFPISIWRIGAQSSPTPSPSIPTTPPFTTPLPFKANLPSDYPYPPGNKLLKIGVITTEVSSRDIGLSDTGGAIPMAMDYIVQNQILNDYTYEFFTNYTDCDEATAAGVAVQMITDYGVDVIIGPPCTTSIIPVAMLAAYYNTIQIVWGYSTAAALTDNTRFPTLTSITPNTLQMGYGLLALMNLYGWSQFGIVYNDDVVGFCEGLVTDVETAAQSLPQNFTINYRYRLPSGSYADETTAMKRMKSRARIIVMCLDGSTRRQMLLVVKDLNMTSPDYVYILLSMRGTGFGLQAISNYSNEVLDNGFTPQWVDLTNKPPDGRDADAKAASARFLIIDTANLAAQGTNTATLKQEVFQRVTEWPFYCQTSYCQLLYNVSGVGNFISYQYDAMLFYAYAMNATLNQDPVNGLNDMDLYLSVKNQVHFTGWSGNVQMTPNGSRLPTFFVYGLDVNSKPQIFVNLTYAYSGELMTATPTYTDPSTSIWVNRGGFQPADEPVCGFTGTDCPLTTWEQSGAYIIAGCAVAAFLVVVLLFFGFYAIRERRRETERQNAEWRINQNQLEKPRGKHDERSMRSLRSSKSSVSGTGSKFSFGSKHNDSDRMSYFLFMGDPVMAMKHKVVSRLTIEDHHELRLIRRMEHDNVHRFIGLCEEASPVLTIWRLASRGSLEQVLTGSSMNIDGFFMYSLIRDLVEGMCYINKSFLKGHRRLSSQVCYIDDRWQLKVGGYGLTFIRGLEQTTKKEQLWFAPEKLREPMTPPIEEHDIYSFAIISSEIITRKTAFDMENRREKVEEVTYMIKKGGSVPLRPDLVVADEADVNPALLHLIRDCWHEEPQNRPRFETIKSLIAAMGSDRKQNLMDHVFNILENYAETLEKEVQDRTGELVEEKKKSDILLYRMLPRQVADRLKLGQTVEPEAYDSVTIFFSDVVKFTNLAAKCTPLQIVNLLNDLYSTFDQIIEEHGVYKVETIGDGYLCVSGLPHRNGIQHIRDIAEMSLGFLKAIQYFRVPHIPTERINLRIGLHSGSCVAGVVGLTMPRYCLFGDSVNTASRMESNGKPGQIHMSDAANSMIQRYGGYVTEPRGEVIIKGKGVMSTYWLLGRVDEPILPSMSQNRSEEPLVQPRDVEESRFDPMIEDLGGEQVEDLGIYRSHLKKLPINQPDEIQPA</sequence>
<keyword evidence="10" id="KW-0675">Receptor</keyword>
<dbReference type="PROSITE" id="PS50125">
    <property type="entry name" value="GUANYLATE_CYCLASE_2"/>
    <property type="match status" value="1"/>
</dbReference>
<dbReference type="GO" id="GO:0006935">
    <property type="term" value="P:chemotaxis"/>
    <property type="evidence" value="ECO:0007669"/>
    <property type="project" value="UniProtKB-ARBA"/>
</dbReference>
<feature type="signal peptide" evidence="18">
    <location>
        <begin position="1"/>
        <end position="20"/>
    </location>
</feature>
<comment type="catalytic activity">
    <reaction evidence="1 15">
        <text>GTP = 3',5'-cyclic GMP + diphosphate</text>
        <dbReference type="Rhea" id="RHEA:13665"/>
        <dbReference type="ChEBI" id="CHEBI:33019"/>
        <dbReference type="ChEBI" id="CHEBI:37565"/>
        <dbReference type="ChEBI" id="CHEBI:57746"/>
        <dbReference type="EC" id="4.6.1.2"/>
    </reaction>
</comment>
<dbReference type="FunFam" id="3.30.70.1230:FF:000023">
    <property type="entry name" value="Guanylate cyclase"/>
    <property type="match status" value="1"/>
</dbReference>
<feature type="transmembrane region" description="Helical" evidence="17">
    <location>
        <begin position="580"/>
        <end position="604"/>
    </location>
</feature>
<feature type="compositionally biased region" description="Basic and acidic residues" evidence="16">
    <location>
        <begin position="626"/>
        <end position="637"/>
    </location>
</feature>
<dbReference type="CDD" id="cd06352">
    <property type="entry name" value="PBP1_NPR_GC-like"/>
    <property type="match status" value="1"/>
</dbReference>
<feature type="region of interest" description="Disordered" evidence="16">
    <location>
        <begin position="1170"/>
        <end position="1191"/>
    </location>
</feature>
<evidence type="ECO:0000256" key="9">
    <source>
        <dbReference type="ARBA" id="ARBA00023136"/>
    </source>
</evidence>
<accession>A0AAF3EJN0</accession>
<proteinExistence type="inferred from homology"/>
<keyword evidence="9 17" id="KW-0472">Membrane</keyword>
<evidence type="ECO:0000313" key="21">
    <source>
        <dbReference type="Proteomes" id="UP000887575"/>
    </source>
</evidence>
<dbReference type="PANTHER" id="PTHR11920">
    <property type="entry name" value="GUANYLYL CYCLASE"/>
    <property type="match status" value="1"/>
</dbReference>
<dbReference type="InterPro" id="IPR018297">
    <property type="entry name" value="A/G_cyclase_CS"/>
</dbReference>
<dbReference type="GO" id="GO:0004383">
    <property type="term" value="F:guanylate cyclase activity"/>
    <property type="evidence" value="ECO:0007669"/>
    <property type="project" value="UniProtKB-EC"/>
</dbReference>
<keyword evidence="7" id="KW-0547">Nucleotide-binding</keyword>
<evidence type="ECO:0000256" key="3">
    <source>
        <dbReference type="ARBA" id="ARBA00012202"/>
    </source>
</evidence>
<dbReference type="WBParaSite" id="MBELARI_LOCUS14228.1">
    <property type="protein sequence ID" value="MBELARI_LOCUS14228.1"/>
    <property type="gene ID" value="MBELARI_LOCUS14228"/>
</dbReference>
<dbReference type="Gene3D" id="3.30.70.1230">
    <property type="entry name" value="Nucleotide cyclase"/>
    <property type="match status" value="1"/>
</dbReference>
<organism evidence="21 22">
    <name type="scientific">Mesorhabditis belari</name>
    <dbReference type="NCBI Taxonomy" id="2138241"/>
    <lineage>
        <taxon>Eukaryota</taxon>
        <taxon>Metazoa</taxon>
        <taxon>Ecdysozoa</taxon>
        <taxon>Nematoda</taxon>
        <taxon>Chromadorea</taxon>
        <taxon>Rhabditida</taxon>
        <taxon>Rhabditina</taxon>
        <taxon>Rhabditomorpha</taxon>
        <taxon>Rhabditoidea</taxon>
        <taxon>Rhabditidae</taxon>
        <taxon>Mesorhabditinae</taxon>
        <taxon>Mesorhabditis</taxon>
    </lineage>
</organism>
<dbReference type="Gene3D" id="3.40.50.2300">
    <property type="match status" value="2"/>
</dbReference>
<evidence type="ECO:0000256" key="2">
    <source>
        <dbReference type="ARBA" id="ARBA00004251"/>
    </source>
</evidence>
<dbReference type="GO" id="GO:0007168">
    <property type="term" value="P:receptor guanylyl cyclase signaling pathway"/>
    <property type="evidence" value="ECO:0007669"/>
    <property type="project" value="TreeGrafter"/>
</dbReference>
<feature type="compositionally biased region" description="Low complexity" evidence="16">
    <location>
        <begin position="639"/>
        <end position="658"/>
    </location>
</feature>
<evidence type="ECO:0000256" key="10">
    <source>
        <dbReference type="ARBA" id="ARBA00023170"/>
    </source>
</evidence>
<protein>
    <recommendedName>
        <fullName evidence="3 15">Guanylate cyclase</fullName>
        <ecNumber evidence="3 15">4.6.1.2</ecNumber>
    </recommendedName>
</protein>
<evidence type="ECO:0000256" key="1">
    <source>
        <dbReference type="ARBA" id="ARBA00001436"/>
    </source>
</evidence>
<dbReference type="SUPFAM" id="SSF55073">
    <property type="entry name" value="Nucleotide cyclase"/>
    <property type="match status" value="1"/>
</dbReference>
<dbReference type="GO" id="GO:0001653">
    <property type="term" value="F:peptide receptor activity"/>
    <property type="evidence" value="ECO:0007669"/>
    <property type="project" value="TreeGrafter"/>
</dbReference>
<dbReference type="SUPFAM" id="SSF56112">
    <property type="entry name" value="Protein kinase-like (PK-like)"/>
    <property type="match status" value="1"/>
</dbReference>
<keyword evidence="4" id="KW-1003">Cell membrane</keyword>
<dbReference type="PROSITE" id="PS50011">
    <property type="entry name" value="PROTEIN_KINASE_DOM"/>
    <property type="match status" value="1"/>
</dbReference>
<evidence type="ECO:0000256" key="14">
    <source>
        <dbReference type="RuleBase" id="RU000405"/>
    </source>
</evidence>
<dbReference type="GO" id="GO:0035556">
    <property type="term" value="P:intracellular signal transduction"/>
    <property type="evidence" value="ECO:0007669"/>
    <property type="project" value="InterPro"/>
</dbReference>
<dbReference type="Pfam" id="PF07701">
    <property type="entry name" value="HNOBA"/>
    <property type="match status" value="1"/>
</dbReference>
<dbReference type="InterPro" id="IPR001828">
    <property type="entry name" value="ANF_lig-bd_rcpt"/>
</dbReference>
<keyword evidence="12 14" id="KW-0456">Lyase</keyword>
<comment type="subcellular location">
    <subcellularLocation>
        <location evidence="2">Cell membrane</location>
        <topology evidence="2">Single-pass type I membrane protein</topology>
    </subcellularLocation>
</comment>
<name>A0AAF3EJN0_9BILA</name>
<evidence type="ECO:0000256" key="5">
    <source>
        <dbReference type="ARBA" id="ARBA00022692"/>
    </source>
</evidence>
<dbReference type="InterPro" id="IPR000719">
    <property type="entry name" value="Prot_kinase_dom"/>
</dbReference>
<keyword evidence="13 15" id="KW-0141">cGMP biosynthesis</keyword>
<dbReference type="CDD" id="cd07302">
    <property type="entry name" value="CHD"/>
    <property type="match status" value="1"/>
</dbReference>
<evidence type="ECO:0000259" key="20">
    <source>
        <dbReference type="PROSITE" id="PS50125"/>
    </source>
</evidence>
<evidence type="ECO:0000256" key="11">
    <source>
        <dbReference type="ARBA" id="ARBA00023180"/>
    </source>
</evidence>
<evidence type="ECO:0000256" key="16">
    <source>
        <dbReference type="SAM" id="MobiDB-lite"/>
    </source>
</evidence>
<dbReference type="InterPro" id="IPR001245">
    <property type="entry name" value="Ser-Thr/Tyr_kinase_cat_dom"/>
</dbReference>
<dbReference type="GO" id="GO:0005524">
    <property type="term" value="F:ATP binding"/>
    <property type="evidence" value="ECO:0007669"/>
    <property type="project" value="InterPro"/>
</dbReference>
<evidence type="ECO:0000256" key="17">
    <source>
        <dbReference type="SAM" id="Phobius"/>
    </source>
</evidence>
<feature type="domain" description="Protein kinase" evidence="19">
    <location>
        <begin position="642"/>
        <end position="926"/>
    </location>
</feature>
<evidence type="ECO:0000313" key="22">
    <source>
        <dbReference type="WBParaSite" id="MBELARI_LOCUS14228.1"/>
    </source>
</evidence>
<evidence type="ECO:0000256" key="13">
    <source>
        <dbReference type="ARBA" id="ARBA00023293"/>
    </source>
</evidence>
<dbReference type="GO" id="GO:0004016">
    <property type="term" value="F:adenylate cyclase activity"/>
    <property type="evidence" value="ECO:0007669"/>
    <property type="project" value="TreeGrafter"/>
</dbReference>
<dbReference type="GO" id="GO:0007635">
    <property type="term" value="P:chemosensory behavior"/>
    <property type="evidence" value="ECO:0007669"/>
    <property type="project" value="UniProtKB-ARBA"/>
</dbReference>
<dbReference type="PROSITE" id="PS00452">
    <property type="entry name" value="GUANYLATE_CYCLASE_1"/>
    <property type="match status" value="1"/>
</dbReference>
<dbReference type="InterPro" id="IPR028082">
    <property type="entry name" value="Peripla_BP_I"/>
</dbReference>
<dbReference type="SMART" id="SM00044">
    <property type="entry name" value="CYCc"/>
    <property type="match status" value="1"/>
</dbReference>
<feature type="region of interest" description="Disordered" evidence="16">
    <location>
        <begin position="613"/>
        <end position="658"/>
    </location>
</feature>
<comment type="similarity">
    <text evidence="14">Belongs to the adenylyl cyclase class-4/guanylyl cyclase family.</text>
</comment>
<dbReference type="Proteomes" id="UP000887575">
    <property type="component" value="Unassembled WGS sequence"/>
</dbReference>
<dbReference type="Pfam" id="PF07714">
    <property type="entry name" value="PK_Tyr_Ser-Thr"/>
    <property type="match status" value="1"/>
</dbReference>
<dbReference type="InterPro" id="IPR050401">
    <property type="entry name" value="Cyclic_nucleotide_synthase"/>
</dbReference>
<keyword evidence="11" id="KW-0325">Glycoprotein</keyword>
<evidence type="ECO:0000256" key="15">
    <source>
        <dbReference type="RuleBase" id="RU003431"/>
    </source>
</evidence>
<dbReference type="Gene3D" id="6.10.250.780">
    <property type="match status" value="1"/>
</dbReference>
<feature type="chain" id="PRO_5042004265" description="Guanylate cyclase" evidence="18">
    <location>
        <begin position="21"/>
        <end position="1227"/>
    </location>
</feature>
<dbReference type="GO" id="GO:0005886">
    <property type="term" value="C:plasma membrane"/>
    <property type="evidence" value="ECO:0007669"/>
    <property type="project" value="UniProtKB-SubCell"/>
</dbReference>
<dbReference type="InterPro" id="IPR001054">
    <property type="entry name" value="A/G_cyclase"/>
</dbReference>
<feature type="domain" description="Guanylate cyclase" evidence="20">
    <location>
        <begin position="984"/>
        <end position="1114"/>
    </location>
</feature>
<evidence type="ECO:0000256" key="8">
    <source>
        <dbReference type="ARBA" id="ARBA00022989"/>
    </source>
</evidence>
<dbReference type="Pfam" id="PF00211">
    <property type="entry name" value="Guanylate_cyc"/>
    <property type="match status" value="1"/>
</dbReference>
<keyword evidence="8 17" id="KW-1133">Transmembrane helix</keyword>
<evidence type="ECO:0000256" key="7">
    <source>
        <dbReference type="ARBA" id="ARBA00022741"/>
    </source>
</evidence>
<dbReference type="GO" id="GO:0004672">
    <property type="term" value="F:protein kinase activity"/>
    <property type="evidence" value="ECO:0007669"/>
    <property type="project" value="InterPro"/>
</dbReference>